<dbReference type="InterPro" id="IPR036860">
    <property type="entry name" value="SH2_dom_sf"/>
</dbReference>
<dbReference type="SMART" id="SM00252">
    <property type="entry name" value="SH2"/>
    <property type="match status" value="1"/>
</dbReference>
<evidence type="ECO:0000256" key="3">
    <source>
        <dbReference type="PROSITE-ProRule" id="PRU00191"/>
    </source>
</evidence>
<dbReference type="InterPro" id="IPR036028">
    <property type="entry name" value="SH3-like_dom_sf"/>
</dbReference>
<accession>A0A7L4JSN3</accession>
<name>A0A7L4JSN3_9AVES</name>
<evidence type="ECO:0000259" key="6">
    <source>
        <dbReference type="PROSITE" id="PS50002"/>
    </source>
</evidence>
<evidence type="ECO:0000256" key="4">
    <source>
        <dbReference type="PROSITE-ProRule" id="PRU00192"/>
    </source>
</evidence>
<dbReference type="PROSITE" id="PS50001">
    <property type="entry name" value="SH2"/>
    <property type="match status" value="1"/>
</dbReference>
<keyword evidence="2 3" id="KW-0727">SH2 domain</keyword>
<keyword evidence="1 4" id="KW-0728">SH3 domain</keyword>
<dbReference type="InterPro" id="IPR001452">
    <property type="entry name" value="SH3_domain"/>
</dbReference>
<gene>
    <name evidence="7" type="primary">Sla2</name>
    <name evidence="7" type="ORF">CEUAER_R10749</name>
</gene>
<comment type="caution">
    <text evidence="7">The sequence shown here is derived from an EMBL/GenBank/DDBJ whole genome shotgun (WGS) entry which is preliminary data.</text>
</comment>
<dbReference type="SUPFAM" id="SSF50044">
    <property type="entry name" value="SH3-domain"/>
    <property type="match status" value="1"/>
</dbReference>
<evidence type="ECO:0000259" key="5">
    <source>
        <dbReference type="PROSITE" id="PS50001"/>
    </source>
</evidence>
<feature type="domain" description="SH3" evidence="6">
    <location>
        <begin position="14"/>
        <end position="74"/>
    </location>
</feature>
<dbReference type="OrthoDB" id="9924021at2759"/>
<evidence type="ECO:0000313" key="7">
    <source>
        <dbReference type="EMBL" id="NXY43534.1"/>
    </source>
</evidence>
<sequence>LGAPGSPEPQTFPAEPGSFLALCDFPSGAGAAAVLRMGEQLRVLSEDGEWWLVHSQVSGKECQVPSSCVAKVRYRWLYEGVSRQKAEELLLGPGNQSGSFLIRESQTRRGCFSLSVRHSQRGSWDSVTHYRIHRLENGWLYISPRLTFPSLQDLVEHYSELGEGLCCTLGEPCSVEGAKVATAPALPAVVKKPSLNWDKIDSSLLFSEATSLPEEDSPISLGLREAISSYLLLTDAPEPSPTAKGAKSS</sequence>
<feature type="non-terminal residue" evidence="7">
    <location>
        <position position="1"/>
    </location>
</feature>
<dbReference type="Gene3D" id="2.30.30.40">
    <property type="entry name" value="SH3 Domains"/>
    <property type="match status" value="1"/>
</dbReference>
<feature type="non-terminal residue" evidence="7">
    <location>
        <position position="249"/>
    </location>
</feature>
<organism evidence="7 8">
    <name type="scientific">Ceuthmochares aereus</name>
    <dbReference type="NCBI Taxonomy" id="1961834"/>
    <lineage>
        <taxon>Eukaryota</taxon>
        <taxon>Metazoa</taxon>
        <taxon>Chordata</taxon>
        <taxon>Craniata</taxon>
        <taxon>Vertebrata</taxon>
        <taxon>Euteleostomi</taxon>
        <taxon>Archelosauria</taxon>
        <taxon>Archosauria</taxon>
        <taxon>Dinosauria</taxon>
        <taxon>Saurischia</taxon>
        <taxon>Theropoda</taxon>
        <taxon>Coelurosauria</taxon>
        <taxon>Aves</taxon>
        <taxon>Neognathae</taxon>
        <taxon>Neoaves</taxon>
        <taxon>Otidimorphae</taxon>
        <taxon>Cuculiformes</taxon>
        <taxon>Cuculidae</taxon>
        <taxon>Ceuthmochares</taxon>
    </lineage>
</organism>
<evidence type="ECO:0000313" key="8">
    <source>
        <dbReference type="Proteomes" id="UP000519239"/>
    </source>
</evidence>
<dbReference type="PROSITE" id="PS50002">
    <property type="entry name" value="SH3"/>
    <property type="match status" value="1"/>
</dbReference>
<dbReference type="PANTHER" id="PTHR46037">
    <property type="entry name" value="PROTEIN ENHANCER OF SEVENLESS 2B"/>
    <property type="match status" value="1"/>
</dbReference>
<reference evidence="7 8" key="1">
    <citation type="submission" date="2019-09" db="EMBL/GenBank/DDBJ databases">
        <title>Bird 10,000 Genomes (B10K) Project - Family phase.</title>
        <authorList>
            <person name="Zhang G."/>
        </authorList>
    </citation>
    <scope>NUCLEOTIDE SEQUENCE [LARGE SCALE GENOMIC DNA]</scope>
    <source>
        <strain evidence="7">B10K-CU-031-02</strain>
        <tissue evidence="7">Muscle</tissue>
    </source>
</reference>
<dbReference type="Gene3D" id="3.30.505.10">
    <property type="entry name" value="SH2 domain"/>
    <property type="match status" value="1"/>
</dbReference>
<dbReference type="InterPro" id="IPR000980">
    <property type="entry name" value="SH2"/>
</dbReference>
<dbReference type="EMBL" id="VWPQ01002024">
    <property type="protein sequence ID" value="NXY43534.1"/>
    <property type="molecule type" value="Genomic_DNA"/>
</dbReference>
<evidence type="ECO:0000256" key="2">
    <source>
        <dbReference type="ARBA" id="ARBA00022999"/>
    </source>
</evidence>
<dbReference type="Proteomes" id="UP000519239">
    <property type="component" value="Unassembled WGS sequence"/>
</dbReference>
<dbReference type="PRINTS" id="PR00401">
    <property type="entry name" value="SH2DOMAIN"/>
</dbReference>
<dbReference type="Pfam" id="PF00017">
    <property type="entry name" value="SH2"/>
    <property type="match status" value="1"/>
</dbReference>
<dbReference type="SUPFAM" id="SSF55550">
    <property type="entry name" value="SH2 domain"/>
    <property type="match status" value="1"/>
</dbReference>
<dbReference type="InterPro" id="IPR043539">
    <property type="entry name" value="Grb2-like"/>
</dbReference>
<proteinExistence type="predicted"/>
<evidence type="ECO:0000256" key="1">
    <source>
        <dbReference type="ARBA" id="ARBA00022443"/>
    </source>
</evidence>
<keyword evidence="8" id="KW-1185">Reference proteome</keyword>
<protein>
    <submittedName>
        <fullName evidence="7">SLAP2 protein</fullName>
    </submittedName>
</protein>
<dbReference type="AlphaFoldDB" id="A0A7L4JSN3"/>
<feature type="domain" description="SH2" evidence="5">
    <location>
        <begin position="76"/>
        <end position="173"/>
    </location>
</feature>